<organism evidence="1 2">
    <name type="scientific">Comamonas brasiliensis</name>
    <dbReference type="NCBI Taxonomy" id="1812482"/>
    <lineage>
        <taxon>Bacteria</taxon>
        <taxon>Pseudomonadati</taxon>
        <taxon>Pseudomonadota</taxon>
        <taxon>Betaproteobacteria</taxon>
        <taxon>Burkholderiales</taxon>
        <taxon>Comamonadaceae</taxon>
        <taxon>Comamonas</taxon>
    </lineage>
</organism>
<keyword evidence="2" id="KW-1185">Reference proteome</keyword>
<proteinExistence type="predicted"/>
<evidence type="ECO:0000313" key="2">
    <source>
        <dbReference type="Proteomes" id="UP001647436"/>
    </source>
</evidence>
<protein>
    <submittedName>
        <fullName evidence="1">Uncharacterized protein</fullName>
    </submittedName>
</protein>
<sequence length="65" mass="7370">MKTILEGLTLIVALFMGLAWLTNPWAQADEPSFPVKAMRNEFVCPGIHAQWLDDRTVQCLTETHI</sequence>
<gene>
    <name evidence="1" type="ORF">DJFAAGMI_00300</name>
</gene>
<reference evidence="1 2" key="1">
    <citation type="submission" date="2020-03" db="EMBL/GenBank/DDBJ databases">
        <title>The role of nitrogen metabolism on polyethylene biodegradation.</title>
        <authorList>
            <person name="Peixoto J."/>
            <person name="Vizzotto C.S."/>
            <person name="Ramos A."/>
            <person name="Alves G."/>
            <person name="Steindorff A."/>
            <person name="Kruger R."/>
        </authorList>
    </citation>
    <scope>NUCLEOTIDE SEQUENCE [LARGE SCALE GENOMIC DNA]</scope>
    <source>
        <strain evidence="1 2">PE63</strain>
    </source>
</reference>
<comment type="caution">
    <text evidence="1">The sequence shown here is derived from an EMBL/GenBank/DDBJ whole genome shotgun (WGS) entry which is preliminary data.</text>
</comment>
<accession>A0ABS5LM68</accession>
<name>A0ABS5LM68_9BURK</name>
<dbReference type="Proteomes" id="UP001647436">
    <property type="component" value="Unassembled WGS sequence"/>
</dbReference>
<dbReference type="RefSeq" id="WP_211455680.1">
    <property type="nucleotide sequence ID" value="NZ_JAANES010000001.1"/>
</dbReference>
<evidence type="ECO:0000313" key="1">
    <source>
        <dbReference type="EMBL" id="MBS3017581.1"/>
    </source>
</evidence>
<dbReference type="EMBL" id="JAANES010000001">
    <property type="protein sequence ID" value="MBS3017581.1"/>
    <property type="molecule type" value="Genomic_DNA"/>
</dbReference>